<keyword evidence="2" id="KW-1185">Reference proteome</keyword>
<protein>
    <recommendedName>
        <fullName evidence="3">Gluconate 2-dehydrogenase subunit 3 family protein</fullName>
    </recommendedName>
</protein>
<name>A0A0E9N6S7_9BACT</name>
<proteinExistence type="predicted"/>
<dbReference type="AlphaFoldDB" id="A0A0E9N6S7"/>
<dbReference type="STRING" id="1220578.FPE01S_06_00200"/>
<organism evidence="1 2">
    <name type="scientific">Flavihumibacter petaseus NBRC 106054</name>
    <dbReference type="NCBI Taxonomy" id="1220578"/>
    <lineage>
        <taxon>Bacteria</taxon>
        <taxon>Pseudomonadati</taxon>
        <taxon>Bacteroidota</taxon>
        <taxon>Chitinophagia</taxon>
        <taxon>Chitinophagales</taxon>
        <taxon>Chitinophagaceae</taxon>
        <taxon>Flavihumibacter</taxon>
    </lineage>
</organism>
<evidence type="ECO:0000313" key="1">
    <source>
        <dbReference type="EMBL" id="GAO45529.1"/>
    </source>
</evidence>
<dbReference type="Pfam" id="PF13618">
    <property type="entry name" value="Gluconate_2-dh3"/>
    <property type="match status" value="1"/>
</dbReference>
<evidence type="ECO:0000313" key="2">
    <source>
        <dbReference type="Proteomes" id="UP000033121"/>
    </source>
</evidence>
<dbReference type="Proteomes" id="UP000033121">
    <property type="component" value="Unassembled WGS sequence"/>
</dbReference>
<dbReference type="InterPro" id="IPR027056">
    <property type="entry name" value="Gluconate_2DH_su3"/>
</dbReference>
<comment type="caution">
    <text evidence="1">The sequence shown here is derived from an EMBL/GenBank/DDBJ whole genome shotgun (WGS) entry which is preliminary data.</text>
</comment>
<sequence length="151" mass="16564">MGATVAFLPSCVYRQDQVHMQLKHLQINPDQEKLLASLADEIIPATQTPGATDLGLHFFALKMVDDCYDSVGRDQFMSGFKAFAENRSADNALTLEKAAADQKMAGFVNGYRSLIVRGYKQSEYYMTKVVPYKLVPGGYKGCIPVTAAATT</sequence>
<accession>A0A0E9N6S7</accession>
<gene>
    <name evidence="1" type="ORF">FPE01S_06_00200</name>
</gene>
<evidence type="ECO:0008006" key="3">
    <source>
        <dbReference type="Google" id="ProtNLM"/>
    </source>
</evidence>
<dbReference type="EMBL" id="BBWV01000006">
    <property type="protein sequence ID" value="GAO45529.1"/>
    <property type="molecule type" value="Genomic_DNA"/>
</dbReference>
<reference evidence="1 2" key="1">
    <citation type="submission" date="2015-04" db="EMBL/GenBank/DDBJ databases">
        <title>Whole genome shotgun sequence of Flavihumibacter petaseus NBRC 106054.</title>
        <authorList>
            <person name="Miyazawa S."/>
            <person name="Hosoyama A."/>
            <person name="Hashimoto M."/>
            <person name="Noguchi M."/>
            <person name="Tsuchikane K."/>
            <person name="Ohji S."/>
            <person name="Yamazoe A."/>
            <person name="Ichikawa N."/>
            <person name="Kimura A."/>
            <person name="Fujita N."/>
        </authorList>
    </citation>
    <scope>NUCLEOTIDE SEQUENCE [LARGE SCALE GENOMIC DNA]</scope>
    <source>
        <strain evidence="1 2">NBRC 106054</strain>
    </source>
</reference>